<dbReference type="RefSeq" id="XP_042998047.1">
    <property type="nucleotide sequence ID" value="XM_043142113.1"/>
</dbReference>
<gene>
    <name evidence="2" type="ORF">UV8b_04615</name>
</gene>
<evidence type="ECO:0000256" key="1">
    <source>
        <dbReference type="SAM" id="MobiDB-lite"/>
    </source>
</evidence>
<feature type="region of interest" description="Disordered" evidence="1">
    <location>
        <begin position="1"/>
        <end position="46"/>
    </location>
</feature>
<dbReference type="AlphaFoldDB" id="A0A8E5HRL9"/>
<feature type="compositionally biased region" description="Basic and acidic residues" evidence="1">
    <location>
        <begin position="1"/>
        <end position="10"/>
    </location>
</feature>
<evidence type="ECO:0000313" key="3">
    <source>
        <dbReference type="Proteomes" id="UP000027002"/>
    </source>
</evidence>
<keyword evidence="3" id="KW-1185">Reference proteome</keyword>
<sequence>MLAHPRRLDDSLPTPGSLQPRLVRTQDVPAPRQQGAERPRPSSSRLRFTLTVLDSLEPPLPASPLPAHGAPAAPRQSFWKAAWPACPDEREPGPGPGPRRSLIWAAREKGCFARSAQGLGRTRAPPVSVSGDCDRVRGL</sequence>
<dbReference type="KEGG" id="uvi:66065393"/>
<dbReference type="EMBL" id="CP072756">
    <property type="protein sequence ID" value="QUC20374.1"/>
    <property type="molecule type" value="Genomic_DNA"/>
</dbReference>
<dbReference type="GeneID" id="66065393"/>
<accession>A0A8E5HRL9</accession>
<proteinExistence type="predicted"/>
<reference evidence="2" key="1">
    <citation type="submission" date="2020-03" db="EMBL/GenBank/DDBJ databases">
        <title>A mixture of massive structural variations and highly conserved coding sequences in Ustilaginoidea virens genome.</title>
        <authorList>
            <person name="Zhang K."/>
            <person name="Zhao Z."/>
            <person name="Zhang Z."/>
            <person name="Li Y."/>
            <person name="Hsiang T."/>
            <person name="Sun W."/>
        </authorList>
    </citation>
    <scope>NUCLEOTIDE SEQUENCE</scope>
    <source>
        <strain evidence="2">UV-8b</strain>
    </source>
</reference>
<evidence type="ECO:0000313" key="2">
    <source>
        <dbReference type="EMBL" id="QUC20374.1"/>
    </source>
</evidence>
<feature type="region of interest" description="Disordered" evidence="1">
    <location>
        <begin position="117"/>
        <end position="139"/>
    </location>
</feature>
<protein>
    <submittedName>
        <fullName evidence="2">Uncharacterized protein</fullName>
    </submittedName>
</protein>
<name>A0A8E5HRL9_USTVR</name>
<dbReference type="Proteomes" id="UP000027002">
    <property type="component" value="Chromosome 4"/>
</dbReference>
<organism evidence="2 3">
    <name type="scientific">Ustilaginoidea virens</name>
    <name type="common">Rice false smut fungus</name>
    <name type="synonym">Villosiclava virens</name>
    <dbReference type="NCBI Taxonomy" id="1159556"/>
    <lineage>
        <taxon>Eukaryota</taxon>
        <taxon>Fungi</taxon>
        <taxon>Dikarya</taxon>
        <taxon>Ascomycota</taxon>
        <taxon>Pezizomycotina</taxon>
        <taxon>Sordariomycetes</taxon>
        <taxon>Hypocreomycetidae</taxon>
        <taxon>Hypocreales</taxon>
        <taxon>Clavicipitaceae</taxon>
        <taxon>Ustilaginoidea</taxon>
    </lineage>
</organism>